<sequence>MVLTTPSGAELPEWIYKFEKIKGLDSKNTLFGHPLFKRIKIASTKVVLIML</sequence>
<evidence type="ECO:0000313" key="1">
    <source>
        <dbReference type="EMBL" id="PSL06405.1"/>
    </source>
</evidence>
<organism evidence="1 2">
    <name type="scientific">Cecembia rubra</name>
    <dbReference type="NCBI Taxonomy" id="1485585"/>
    <lineage>
        <taxon>Bacteria</taxon>
        <taxon>Pseudomonadati</taxon>
        <taxon>Bacteroidota</taxon>
        <taxon>Cytophagia</taxon>
        <taxon>Cytophagales</taxon>
        <taxon>Cyclobacteriaceae</taxon>
        <taxon>Cecembia</taxon>
    </lineage>
</organism>
<protein>
    <submittedName>
        <fullName evidence="1">Uncharacterized protein</fullName>
    </submittedName>
</protein>
<evidence type="ECO:0000313" key="2">
    <source>
        <dbReference type="Proteomes" id="UP000240708"/>
    </source>
</evidence>
<dbReference type="AlphaFoldDB" id="A0A2P8EAC2"/>
<name>A0A2P8EAC2_9BACT</name>
<accession>A0A2P8EAC2</accession>
<keyword evidence="2" id="KW-1185">Reference proteome</keyword>
<dbReference type="EMBL" id="PYGF01000002">
    <property type="protein sequence ID" value="PSL06405.1"/>
    <property type="molecule type" value="Genomic_DNA"/>
</dbReference>
<reference evidence="1 2" key="1">
    <citation type="submission" date="2018-03" db="EMBL/GenBank/DDBJ databases">
        <title>Genomic Encyclopedia of Archaeal and Bacterial Type Strains, Phase II (KMG-II): from individual species to whole genera.</title>
        <authorList>
            <person name="Goeker M."/>
        </authorList>
    </citation>
    <scope>NUCLEOTIDE SEQUENCE [LARGE SCALE GENOMIC DNA]</scope>
    <source>
        <strain evidence="1 2">DSM 28057</strain>
    </source>
</reference>
<dbReference type="Proteomes" id="UP000240708">
    <property type="component" value="Unassembled WGS sequence"/>
</dbReference>
<proteinExistence type="predicted"/>
<gene>
    <name evidence="1" type="ORF">CLV48_102221</name>
</gene>
<comment type="caution">
    <text evidence="1">The sequence shown here is derived from an EMBL/GenBank/DDBJ whole genome shotgun (WGS) entry which is preliminary data.</text>
</comment>